<dbReference type="FunFam" id="1.10.8.10:FF:000002">
    <property type="entry name" value="UV excision repair protein RAD23 homolog"/>
    <property type="match status" value="1"/>
</dbReference>
<comment type="similarity">
    <text evidence="5">Belongs to the RAD23 family.</text>
</comment>
<dbReference type="PROSITE" id="PS50053">
    <property type="entry name" value="UBIQUITIN_2"/>
    <property type="match status" value="1"/>
</dbReference>
<dbReference type="GO" id="GO:0005654">
    <property type="term" value="C:nucleoplasm"/>
    <property type="evidence" value="ECO:0007669"/>
    <property type="project" value="TreeGrafter"/>
</dbReference>
<keyword evidence="10" id="KW-1185">Reference proteome</keyword>
<feature type="domain" description="UBA" evidence="7">
    <location>
        <begin position="109"/>
        <end position="149"/>
    </location>
</feature>
<dbReference type="InterPro" id="IPR019954">
    <property type="entry name" value="Ubiquitin_CS"/>
</dbReference>
<dbReference type="OrthoDB" id="419317at2759"/>
<feature type="domain" description="Ubiquitin-like" evidence="8">
    <location>
        <begin position="1"/>
        <end position="70"/>
    </location>
</feature>
<dbReference type="AlphaFoldDB" id="A0A4P9YW37"/>
<dbReference type="GO" id="GO:0005829">
    <property type="term" value="C:cytosol"/>
    <property type="evidence" value="ECO:0007669"/>
    <property type="project" value="TreeGrafter"/>
</dbReference>
<dbReference type="InterPro" id="IPR036353">
    <property type="entry name" value="XPC-bd_sf"/>
</dbReference>
<dbReference type="CDD" id="cd14281">
    <property type="entry name" value="UBA2_Rad23_like"/>
    <property type="match status" value="1"/>
</dbReference>
<evidence type="ECO:0000256" key="2">
    <source>
        <dbReference type="ARBA" id="ARBA00022763"/>
    </source>
</evidence>
<dbReference type="PANTHER" id="PTHR10621:SF0">
    <property type="entry name" value="UV EXCISION REPAIR PROTEIN RAD23"/>
    <property type="match status" value="1"/>
</dbReference>
<evidence type="ECO:0000313" key="10">
    <source>
        <dbReference type="Proteomes" id="UP000278143"/>
    </source>
</evidence>
<dbReference type="FunFam" id="1.10.8.10:FF:000003">
    <property type="entry name" value="UV excision repair protein RAD23 homolog"/>
    <property type="match status" value="1"/>
</dbReference>
<evidence type="ECO:0000259" key="7">
    <source>
        <dbReference type="PROSITE" id="PS50030"/>
    </source>
</evidence>
<comment type="function">
    <text evidence="5">Multiubiquitin chain receptor involved in modulation of proteasomal degradation. Involved in nucleotide excision repair.</text>
</comment>
<reference evidence="10" key="1">
    <citation type="journal article" date="2018" name="Nat. Microbiol.">
        <title>Leveraging single-cell genomics to expand the fungal tree of life.</title>
        <authorList>
            <person name="Ahrendt S.R."/>
            <person name="Quandt C.A."/>
            <person name="Ciobanu D."/>
            <person name="Clum A."/>
            <person name="Salamov A."/>
            <person name="Andreopoulos B."/>
            <person name="Cheng J.F."/>
            <person name="Woyke T."/>
            <person name="Pelin A."/>
            <person name="Henrissat B."/>
            <person name="Reynolds N.K."/>
            <person name="Benny G.L."/>
            <person name="Smith M.E."/>
            <person name="James T.Y."/>
            <person name="Grigoriev I.V."/>
        </authorList>
    </citation>
    <scope>NUCLEOTIDE SEQUENCE [LARGE SCALE GENOMIC DNA]</scope>
    <source>
        <strain evidence="10">Benny S71-1</strain>
    </source>
</reference>
<keyword evidence="4 5" id="KW-0539">Nucleus</keyword>
<dbReference type="SMART" id="SM00727">
    <property type="entry name" value="STI1"/>
    <property type="match status" value="1"/>
</dbReference>
<dbReference type="Gene3D" id="1.10.8.10">
    <property type="entry name" value="DNA helicase RuvA subunit, C-terminal domain"/>
    <property type="match status" value="2"/>
</dbReference>
<dbReference type="InterPro" id="IPR015940">
    <property type="entry name" value="UBA"/>
</dbReference>
<dbReference type="GO" id="GO:0043130">
    <property type="term" value="F:ubiquitin binding"/>
    <property type="evidence" value="ECO:0007669"/>
    <property type="project" value="UniProtKB-UniRule"/>
</dbReference>
<feature type="domain" description="UBA" evidence="7">
    <location>
        <begin position="270"/>
        <end position="311"/>
    </location>
</feature>
<dbReference type="InterPro" id="IPR015360">
    <property type="entry name" value="XPC-bd"/>
</dbReference>
<sequence length="314" mass="34040">MKLTFKTLQQEQFQLEVAPEDTILDVKRRINEERQIAETSQKLIYSGKILVDDRTIGSYDIKENGFVVVMPAAASTTAAPSTATSTAEAATGATALSAHSASEALVTGEHFEQAVQNMVEMGFPRDEVMRAMRASFNNPDRAVEYLMTGIPEGMDAPTSTAPHMTASVEGEEGSGGEEGGEGGNIAFLQSNPHFQRLRQAVHQNPDLLQPLLQQLAEANPRLMELIEENQQEFMHMLMGGGGGGDGDDDGGDYGEADVAGLPNVHYVNVTAEEKEAIDRLVAMGFDRAQAIEAYLACDKNEELAANFLFDNMHE</sequence>
<proteinExistence type="inferred from homology"/>
<name>A0A4P9YW37_9FUNG</name>
<dbReference type="PANTHER" id="PTHR10621">
    <property type="entry name" value="UV EXCISION REPAIR PROTEIN RAD23"/>
    <property type="match status" value="1"/>
</dbReference>
<evidence type="ECO:0000256" key="4">
    <source>
        <dbReference type="ARBA" id="ARBA00023242"/>
    </source>
</evidence>
<keyword evidence="2 5" id="KW-0227">DNA damage</keyword>
<dbReference type="SUPFAM" id="SSF46934">
    <property type="entry name" value="UBA-like"/>
    <property type="match status" value="2"/>
</dbReference>
<feature type="region of interest" description="Disordered" evidence="6">
    <location>
        <begin position="161"/>
        <end position="183"/>
    </location>
</feature>
<dbReference type="GO" id="GO:0043161">
    <property type="term" value="P:proteasome-mediated ubiquitin-dependent protein catabolic process"/>
    <property type="evidence" value="ECO:0007669"/>
    <property type="project" value="UniProtKB-UniRule"/>
</dbReference>
<dbReference type="Gene3D" id="3.10.20.90">
    <property type="entry name" value="Phosphatidylinositol 3-kinase Catalytic Subunit, Chain A, domain 1"/>
    <property type="match status" value="1"/>
</dbReference>
<comment type="subcellular location">
    <subcellularLocation>
        <location evidence="5">Nucleus</location>
    </subcellularLocation>
    <subcellularLocation>
        <location evidence="5">Cytoplasm</location>
    </subcellularLocation>
</comment>
<dbReference type="GO" id="GO:0070628">
    <property type="term" value="F:proteasome binding"/>
    <property type="evidence" value="ECO:0007669"/>
    <property type="project" value="TreeGrafter"/>
</dbReference>
<dbReference type="Pfam" id="PF09280">
    <property type="entry name" value="XPC-binding"/>
    <property type="match status" value="1"/>
</dbReference>
<dbReference type="InterPro" id="IPR029071">
    <property type="entry name" value="Ubiquitin-like_domsf"/>
</dbReference>
<keyword evidence="5" id="KW-0963">Cytoplasm</keyword>
<dbReference type="PROSITE" id="PS50030">
    <property type="entry name" value="UBA"/>
    <property type="match status" value="2"/>
</dbReference>
<protein>
    <recommendedName>
        <fullName evidence="5">UV excision repair protein RAD23</fullName>
    </recommendedName>
</protein>
<dbReference type="SUPFAM" id="SSF101238">
    <property type="entry name" value="XPC-binding domain"/>
    <property type="match status" value="1"/>
</dbReference>
<dbReference type="GO" id="GO:0006289">
    <property type="term" value="P:nucleotide-excision repair"/>
    <property type="evidence" value="ECO:0007669"/>
    <property type="project" value="UniProtKB-UniRule"/>
</dbReference>
<dbReference type="Gene3D" id="1.10.10.540">
    <property type="entry name" value="XPC-binding domain"/>
    <property type="match status" value="1"/>
</dbReference>
<organism evidence="9 10">
    <name type="scientific">Syncephalis pseudoplumigaleata</name>
    <dbReference type="NCBI Taxonomy" id="1712513"/>
    <lineage>
        <taxon>Eukaryota</taxon>
        <taxon>Fungi</taxon>
        <taxon>Fungi incertae sedis</taxon>
        <taxon>Zoopagomycota</taxon>
        <taxon>Zoopagomycotina</taxon>
        <taxon>Zoopagomycetes</taxon>
        <taxon>Zoopagales</taxon>
        <taxon>Piptocephalidaceae</taxon>
        <taxon>Syncephalis</taxon>
    </lineage>
</organism>
<dbReference type="GO" id="GO:0031593">
    <property type="term" value="F:polyubiquitin modification-dependent protein binding"/>
    <property type="evidence" value="ECO:0007669"/>
    <property type="project" value="UniProtKB-UniRule"/>
</dbReference>
<dbReference type="InterPro" id="IPR009060">
    <property type="entry name" value="UBA-like_sf"/>
</dbReference>
<evidence type="ECO:0000256" key="1">
    <source>
        <dbReference type="ARBA" id="ARBA00022737"/>
    </source>
</evidence>
<dbReference type="NCBIfam" id="TIGR00601">
    <property type="entry name" value="rad23"/>
    <property type="match status" value="1"/>
</dbReference>
<dbReference type="FunFam" id="3.10.20.90:FF:000254">
    <property type="entry name" value="UV excision repair protein Rad23"/>
    <property type="match status" value="1"/>
</dbReference>
<dbReference type="InterPro" id="IPR006636">
    <property type="entry name" value="STI1_HS-bd"/>
</dbReference>
<dbReference type="SMART" id="SM00165">
    <property type="entry name" value="UBA"/>
    <property type="match status" value="2"/>
</dbReference>
<dbReference type="InterPro" id="IPR000626">
    <property type="entry name" value="Ubiquitin-like_dom"/>
</dbReference>
<dbReference type="InterPro" id="IPR004806">
    <property type="entry name" value="Rad23"/>
</dbReference>
<dbReference type="GO" id="GO:0003684">
    <property type="term" value="F:damaged DNA binding"/>
    <property type="evidence" value="ECO:0007669"/>
    <property type="project" value="UniProtKB-UniRule"/>
</dbReference>
<evidence type="ECO:0000313" key="9">
    <source>
        <dbReference type="EMBL" id="RKP24303.1"/>
    </source>
</evidence>
<evidence type="ECO:0000259" key="8">
    <source>
        <dbReference type="PROSITE" id="PS50053"/>
    </source>
</evidence>
<accession>A0A4P9YW37</accession>
<feature type="compositionally biased region" description="Acidic residues" evidence="6">
    <location>
        <begin position="169"/>
        <end position="180"/>
    </location>
</feature>
<evidence type="ECO:0000256" key="3">
    <source>
        <dbReference type="ARBA" id="ARBA00023204"/>
    </source>
</evidence>
<keyword evidence="1" id="KW-0677">Repeat</keyword>
<keyword evidence="3 5" id="KW-0234">DNA repair</keyword>
<dbReference type="EMBL" id="KZ990317">
    <property type="protein sequence ID" value="RKP24303.1"/>
    <property type="molecule type" value="Genomic_DNA"/>
</dbReference>
<dbReference type="SMART" id="SM00213">
    <property type="entry name" value="UBQ"/>
    <property type="match status" value="1"/>
</dbReference>
<dbReference type="SUPFAM" id="SSF54236">
    <property type="entry name" value="Ubiquitin-like"/>
    <property type="match status" value="1"/>
</dbReference>
<dbReference type="Proteomes" id="UP000278143">
    <property type="component" value="Unassembled WGS sequence"/>
</dbReference>
<evidence type="ECO:0000256" key="6">
    <source>
        <dbReference type="SAM" id="MobiDB-lite"/>
    </source>
</evidence>
<dbReference type="PROSITE" id="PS00299">
    <property type="entry name" value="UBIQUITIN_1"/>
    <property type="match status" value="1"/>
</dbReference>
<dbReference type="PRINTS" id="PR01839">
    <property type="entry name" value="RAD23PROTEIN"/>
</dbReference>
<evidence type="ECO:0000256" key="5">
    <source>
        <dbReference type="RuleBase" id="RU367049"/>
    </source>
</evidence>
<dbReference type="Pfam" id="PF00627">
    <property type="entry name" value="UBA"/>
    <property type="match status" value="2"/>
</dbReference>
<dbReference type="CDD" id="cd01805">
    <property type="entry name" value="Ubl_Rad23"/>
    <property type="match status" value="1"/>
</dbReference>
<dbReference type="Pfam" id="PF00240">
    <property type="entry name" value="ubiquitin"/>
    <property type="match status" value="1"/>
</dbReference>
<gene>
    <name evidence="9" type="ORF">SYNPS1DRAFT_23608</name>
</gene>